<keyword evidence="3" id="KW-1185">Reference proteome</keyword>
<dbReference type="Proteomes" id="UP000623467">
    <property type="component" value="Unassembled WGS sequence"/>
</dbReference>
<evidence type="ECO:0000256" key="1">
    <source>
        <dbReference type="SAM" id="MobiDB-lite"/>
    </source>
</evidence>
<dbReference type="EMBL" id="JACAZH010000010">
    <property type="protein sequence ID" value="KAF7357440.1"/>
    <property type="molecule type" value="Genomic_DNA"/>
</dbReference>
<comment type="caution">
    <text evidence="2">The sequence shown here is derived from an EMBL/GenBank/DDBJ whole genome shotgun (WGS) entry which is preliminary data.</text>
</comment>
<feature type="compositionally biased region" description="Acidic residues" evidence="1">
    <location>
        <begin position="121"/>
        <end position="148"/>
    </location>
</feature>
<sequence>MVSHLRPICQVNLNLEAGNELEPIMDYNLGRGWYGGWVTALIEKEDQCHPLGGKNEIVRDTRKDLKQLVLTWGVQVCWQPTKITEVDPDIYGGSEDEDEPCSLSNEWFIHQSNSVESNRDADEDEDEDMDSEEDDGEDDYDEEDEDYEHMDSGYY</sequence>
<evidence type="ECO:0000313" key="3">
    <source>
        <dbReference type="Proteomes" id="UP000623467"/>
    </source>
</evidence>
<gene>
    <name evidence="2" type="ORF">MSAN_01340000</name>
</gene>
<feature type="region of interest" description="Disordered" evidence="1">
    <location>
        <begin position="106"/>
        <end position="155"/>
    </location>
</feature>
<proteinExistence type="predicted"/>
<accession>A0A8H6YGA4</accession>
<reference evidence="2" key="1">
    <citation type="submission" date="2020-05" db="EMBL/GenBank/DDBJ databases">
        <title>Mycena genomes resolve the evolution of fungal bioluminescence.</title>
        <authorList>
            <person name="Tsai I.J."/>
        </authorList>
    </citation>
    <scope>NUCLEOTIDE SEQUENCE</scope>
    <source>
        <strain evidence="2">160909Yilan</strain>
    </source>
</reference>
<feature type="compositionally biased region" description="Polar residues" evidence="1">
    <location>
        <begin position="106"/>
        <end position="116"/>
    </location>
</feature>
<organism evidence="2 3">
    <name type="scientific">Mycena sanguinolenta</name>
    <dbReference type="NCBI Taxonomy" id="230812"/>
    <lineage>
        <taxon>Eukaryota</taxon>
        <taxon>Fungi</taxon>
        <taxon>Dikarya</taxon>
        <taxon>Basidiomycota</taxon>
        <taxon>Agaricomycotina</taxon>
        <taxon>Agaricomycetes</taxon>
        <taxon>Agaricomycetidae</taxon>
        <taxon>Agaricales</taxon>
        <taxon>Marasmiineae</taxon>
        <taxon>Mycenaceae</taxon>
        <taxon>Mycena</taxon>
    </lineage>
</organism>
<evidence type="ECO:0000313" key="2">
    <source>
        <dbReference type="EMBL" id="KAF7357440.1"/>
    </source>
</evidence>
<dbReference type="AlphaFoldDB" id="A0A8H6YGA4"/>
<name>A0A8H6YGA4_9AGAR</name>
<protein>
    <submittedName>
        <fullName evidence="2">Uncharacterized protein</fullName>
    </submittedName>
</protein>